<dbReference type="InterPro" id="IPR002686">
    <property type="entry name" value="Transposase_17"/>
</dbReference>
<reference evidence="2 3" key="1">
    <citation type="submission" date="2020-02" db="EMBL/GenBank/DDBJ databases">
        <title>Bacillus aquiflavi sp. nov., isolated from yellow water of strong flavor Chinese baijiu in Yibin region of China.</title>
        <authorList>
            <person name="Xie J."/>
        </authorList>
    </citation>
    <scope>NUCLEOTIDE SEQUENCE [LARGE SCALE GENOMIC DNA]</scope>
    <source>
        <strain evidence="2 3">SA4</strain>
    </source>
</reference>
<dbReference type="SUPFAM" id="SSF143422">
    <property type="entry name" value="Transposase IS200-like"/>
    <property type="match status" value="1"/>
</dbReference>
<keyword evidence="3" id="KW-1185">Reference proteome</keyword>
<dbReference type="InterPro" id="IPR036515">
    <property type="entry name" value="Transposase_17_sf"/>
</dbReference>
<dbReference type="SMART" id="SM01321">
    <property type="entry name" value="Y1_Tnp"/>
    <property type="match status" value="1"/>
</dbReference>
<dbReference type="Pfam" id="PF01797">
    <property type="entry name" value="Y1_Tnp"/>
    <property type="match status" value="1"/>
</dbReference>
<dbReference type="GO" id="GO:0004803">
    <property type="term" value="F:transposase activity"/>
    <property type="evidence" value="ECO:0007669"/>
    <property type="project" value="InterPro"/>
</dbReference>
<dbReference type="PANTHER" id="PTHR34322:SF2">
    <property type="entry name" value="TRANSPOSASE IS200-LIKE DOMAIN-CONTAINING PROTEIN"/>
    <property type="match status" value="1"/>
</dbReference>
<evidence type="ECO:0000313" key="2">
    <source>
        <dbReference type="EMBL" id="NEY72344.1"/>
    </source>
</evidence>
<dbReference type="GO" id="GO:0003677">
    <property type="term" value="F:DNA binding"/>
    <property type="evidence" value="ECO:0007669"/>
    <property type="project" value="InterPro"/>
</dbReference>
<accession>A0A6M0Q7P6</accession>
<dbReference type="AlphaFoldDB" id="A0A6M0Q7P6"/>
<dbReference type="PANTHER" id="PTHR34322">
    <property type="entry name" value="TRANSPOSASE, Y1_TNP DOMAIN-CONTAINING"/>
    <property type="match status" value="1"/>
</dbReference>
<sequence>MPRKARKPSRSGVYHIIMRGINRQVIFEDEEDKDQFLEILVKYKRISGFELYGYCLMDNHVHLLLKEGEESISKVMMRICSSYVYWYNWKYERCGHLFQERYKSENVENKRYFLTVLRYIHHNPLKAGIVQSVWDSRWTSIHEYVQHVSIVDIDRGLRLLSEDRKVAIYSFKEYMEESNADKCLEYEVKLSDLEVRDYLFSLGIESSSMLQQMDRDQRDVILSKVKEIKGVSLGQISRITGISKSVIYRAK</sequence>
<dbReference type="Gene3D" id="3.30.70.1290">
    <property type="entry name" value="Transposase IS200-like"/>
    <property type="match status" value="1"/>
</dbReference>
<comment type="caution">
    <text evidence="2">The sequence shown here is derived from an EMBL/GenBank/DDBJ whole genome shotgun (WGS) entry which is preliminary data.</text>
</comment>
<dbReference type="EMBL" id="JAAIWM010000003">
    <property type="protein sequence ID" value="NEY72344.1"/>
    <property type="molecule type" value="Genomic_DNA"/>
</dbReference>
<dbReference type="GO" id="GO:0006313">
    <property type="term" value="P:DNA transposition"/>
    <property type="evidence" value="ECO:0007669"/>
    <property type="project" value="InterPro"/>
</dbReference>
<dbReference type="Proteomes" id="UP000481043">
    <property type="component" value="Unassembled WGS sequence"/>
</dbReference>
<protein>
    <submittedName>
        <fullName evidence="2">Transposase</fullName>
    </submittedName>
</protein>
<evidence type="ECO:0000259" key="1">
    <source>
        <dbReference type="SMART" id="SM01321"/>
    </source>
</evidence>
<evidence type="ECO:0000313" key="3">
    <source>
        <dbReference type="Proteomes" id="UP000481043"/>
    </source>
</evidence>
<feature type="domain" description="Transposase IS200-like" evidence="1">
    <location>
        <begin position="9"/>
        <end position="123"/>
    </location>
</feature>
<gene>
    <name evidence="2" type="ORF">G4D63_11465</name>
</gene>
<proteinExistence type="predicted"/>
<name>A0A6M0Q7P6_9BACI</name>
<organism evidence="2 3">
    <name type="scientific">Bacillus mesophilus</name>
    <dbReference type="NCBI Taxonomy" id="1808955"/>
    <lineage>
        <taxon>Bacteria</taxon>
        <taxon>Bacillati</taxon>
        <taxon>Bacillota</taxon>
        <taxon>Bacilli</taxon>
        <taxon>Bacillales</taxon>
        <taxon>Bacillaceae</taxon>
        <taxon>Bacillus</taxon>
    </lineage>
</organism>